<gene>
    <name evidence="2" type="ORF">FSB_LOCUS10424</name>
</gene>
<name>A0A2N9F5X5_FAGSY</name>
<proteinExistence type="predicted"/>
<protein>
    <submittedName>
        <fullName evidence="2">Uncharacterized protein</fullName>
    </submittedName>
</protein>
<dbReference type="AlphaFoldDB" id="A0A2N9F5X5"/>
<reference evidence="2" key="1">
    <citation type="submission" date="2018-02" db="EMBL/GenBank/DDBJ databases">
        <authorList>
            <person name="Cohen D.B."/>
            <person name="Kent A.D."/>
        </authorList>
    </citation>
    <scope>NUCLEOTIDE SEQUENCE</scope>
</reference>
<dbReference type="EMBL" id="OIVN01000586">
    <property type="protein sequence ID" value="SPC82542.1"/>
    <property type="molecule type" value="Genomic_DNA"/>
</dbReference>
<evidence type="ECO:0000313" key="2">
    <source>
        <dbReference type="EMBL" id="SPC82542.1"/>
    </source>
</evidence>
<feature type="region of interest" description="Disordered" evidence="1">
    <location>
        <begin position="23"/>
        <end position="45"/>
    </location>
</feature>
<sequence length="45" mass="4895">MAHSRTASPLGLLTSLTASPRQIPGFPHGLTRSESMPPFRSGLWF</sequence>
<organism evidence="2">
    <name type="scientific">Fagus sylvatica</name>
    <name type="common">Beechnut</name>
    <dbReference type="NCBI Taxonomy" id="28930"/>
    <lineage>
        <taxon>Eukaryota</taxon>
        <taxon>Viridiplantae</taxon>
        <taxon>Streptophyta</taxon>
        <taxon>Embryophyta</taxon>
        <taxon>Tracheophyta</taxon>
        <taxon>Spermatophyta</taxon>
        <taxon>Magnoliopsida</taxon>
        <taxon>eudicotyledons</taxon>
        <taxon>Gunneridae</taxon>
        <taxon>Pentapetalae</taxon>
        <taxon>rosids</taxon>
        <taxon>fabids</taxon>
        <taxon>Fagales</taxon>
        <taxon>Fagaceae</taxon>
        <taxon>Fagus</taxon>
    </lineage>
</organism>
<accession>A0A2N9F5X5</accession>
<evidence type="ECO:0000256" key="1">
    <source>
        <dbReference type="SAM" id="MobiDB-lite"/>
    </source>
</evidence>